<organism evidence="1 2">
    <name type="scientific">Portunus trituberculatus</name>
    <name type="common">Swimming crab</name>
    <name type="synonym">Neptunus trituberculatus</name>
    <dbReference type="NCBI Taxonomy" id="210409"/>
    <lineage>
        <taxon>Eukaryota</taxon>
        <taxon>Metazoa</taxon>
        <taxon>Ecdysozoa</taxon>
        <taxon>Arthropoda</taxon>
        <taxon>Crustacea</taxon>
        <taxon>Multicrustacea</taxon>
        <taxon>Malacostraca</taxon>
        <taxon>Eumalacostraca</taxon>
        <taxon>Eucarida</taxon>
        <taxon>Decapoda</taxon>
        <taxon>Pleocyemata</taxon>
        <taxon>Brachyura</taxon>
        <taxon>Eubrachyura</taxon>
        <taxon>Portunoidea</taxon>
        <taxon>Portunidae</taxon>
        <taxon>Portuninae</taxon>
        <taxon>Portunus</taxon>
    </lineage>
</organism>
<evidence type="ECO:0000313" key="2">
    <source>
        <dbReference type="Proteomes" id="UP000324222"/>
    </source>
</evidence>
<proteinExistence type="predicted"/>
<sequence>MGIGEGGGRRKGEKEEQGEGICICAGDLFPNNKVMNTCTALVGILERQIPSHRRPTPLPHSPVCFKRSCRRDYVALALAGSVHAFTILLRL</sequence>
<dbReference type="EMBL" id="VSRR010007598">
    <property type="protein sequence ID" value="MPC47184.1"/>
    <property type="molecule type" value="Genomic_DNA"/>
</dbReference>
<keyword evidence="2" id="KW-1185">Reference proteome</keyword>
<gene>
    <name evidence="1" type="ORF">E2C01_040921</name>
</gene>
<name>A0A5B7FS36_PORTR</name>
<dbReference type="Proteomes" id="UP000324222">
    <property type="component" value="Unassembled WGS sequence"/>
</dbReference>
<dbReference type="AlphaFoldDB" id="A0A5B7FS36"/>
<comment type="caution">
    <text evidence="1">The sequence shown here is derived from an EMBL/GenBank/DDBJ whole genome shotgun (WGS) entry which is preliminary data.</text>
</comment>
<reference evidence="1 2" key="1">
    <citation type="submission" date="2019-05" db="EMBL/GenBank/DDBJ databases">
        <title>Another draft genome of Portunus trituberculatus and its Hox gene families provides insights of decapod evolution.</title>
        <authorList>
            <person name="Jeong J.-H."/>
            <person name="Song I."/>
            <person name="Kim S."/>
            <person name="Choi T."/>
            <person name="Kim D."/>
            <person name="Ryu S."/>
            <person name="Kim W."/>
        </authorList>
    </citation>
    <scope>NUCLEOTIDE SEQUENCE [LARGE SCALE GENOMIC DNA]</scope>
    <source>
        <tissue evidence="1">Muscle</tissue>
    </source>
</reference>
<evidence type="ECO:0000313" key="1">
    <source>
        <dbReference type="EMBL" id="MPC47184.1"/>
    </source>
</evidence>
<accession>A0A5B7FS36</accession>
<protein>
    <submittedName>
        <fullName evidence="1">Uncharacterized protein</fullName>
    </submittedName>
</protein>